<evidence type="ECO:0000313" key="5">
    <source>
        <dbReference type="EMBL" id="KAJ7750519.1"/>
    </source>
</evidence>
<gene>
    <name evidence="5" type="ORF">B0H16DRAFT_1419756</name>
    <name evidence="4" type="ORF">B0H16DRAFT_986938</name>
</gene>
<reference evidence="5" key="1">
    <citation type="submission" date="2023-03" db="EMBL/GenBank/DDBJ databases">
        <title>Massive genome expansion in bonnet fungi (Mycena s.s.) driven by repeated elements and novel gene families across ecological guilds.</title>
        <authorList>
            <consortium name="Lawrence Berkeley National Laboratory"/>
            <person name="Harder C.B."/>
            <person name="Miyauchi S."/>
            <person name="Viragh M."/>
            <person name="Kuo A."/>
            <person name="Thoen E."/>
            <person name="Andreopoulos B."/>
            <person name="Lu D."/>
            <person name="Skrede I."/>
            <person name="Drula E."/>
            <person name="Henrissat B."/>
            <person name="Morin E."/>
            <person name="Kohler A."/>
            <person name="Barry K."/>
            <person name="LaButti K."/>
            <person name="Morin E."/>
            <person name="Salamov A."/>
            <person name="Lipzen A."/>
            <person name="Mereny Z."/>
            <person name="Hegedus B."/>
            <person name="Baldrian P."/>
            <person name="Stursova M."/>
            <person name="Weitz H."/>
            <person name="Taylor A."/>
            <person name="Grigoriev I.V."/>
            <person name="Nagy L.G."/>
            <person name="Martin F."/>
            <person name="Kauserud H."/>
        </authorList>
    </citation>
    <scope>NUCLEOTIDE SEQUENCE</scope>
    <source>
        <strain evidence="5">CBHHK182m</strain>
    </source>
</reference>
<dbReference type="GO" id="GO:0031267">
    <property type="term" value="F:small GTPase binding"/>
    <property type="evidence" value="ECO:0007669"/>
    <property type="project" value="TreeGrafter"/>
</dbReference>
<keyword evidence="3" id="KW-0677">Repeat</keyword>
<proteinExistence type="predicted"/>
<dbReference type="Proteomes" id="UP001215598">
    <property type="component" value="Unassembled WGS sequence"/>
</dbReference>
<dbReference type="EMBL" id="JARKIB010000065">
    <property type="protein sequence ID" value="KAJ7750519.1"/>
    <property type="molecule type" value="Genomic_DNA"/>
</dbReference>
<evidence type="ECO:0000256" key="1">
    <source>
        <dbReference type="ARBA" id="ARBA00022468"/>
    </source>
</evidence>
<dbReference type="GO" id="GO:0005096">
    <property type="term" value="F:GTPase activator activity"/>
    <property type="evidence" value="ECO:0007669"/>
    <property type="project" value="UniProtKB-KW"/>
</dbReference>
<dbReference type="GO" id="GO:0005829">
    <property type="term" value="C:cytosol"/>
    <property type="evidence" value="ECO:0007669"/>
    <property type="project" value="TreeGrafter"/>
</dbReference>
<keyword evidence="6" id="KW-1185">Reference proteome</keyword>
<evidence type="ECO:0000313" key="6">
    <source>
        <dbReference type="Proteomes" id="UP001215598"/>
    </source>
</evidence>
<evidence type="ECO:0000313" key="4">
    <source>
        <dbReference type="EMBL" id="KAJ7744580.1"/>
    </source>
</evidence>
<dbReference type="PANTHER" id="PTHR24113">
    <property type="entry name" value="RAN GTPASE-ACTIVATING PROTEIN 1"/>
    <property type="match status" value="1"/>
</dbReference>
<dbReference type="PANTHER" id="PTHR24113:SF12">
    <property type="entry name" value="RAN GTPASE-ACTIVATING PROTEIN 1"/>
    <property type="match status" value="1"/>
</dbReference>
<dbReference type="GO" id="GO:0006913">
    <property type="term" value="P:nucleocytoplasmic transport"/>
    <property type="evidence" value="ECO:0007669"/>
    <property type="project" value="TreeGrafter"/>
</dbReference>
<dbReference type="SMART" id="SM00368">
    <property type="entry name" value="LRR_RI"/>
    <property type="match status" value="3"/>
</dbReference>
<evidence type="ECO:0000256" key="2">
    <source>
        <dbReference type="ARBA" id="ARBA00022614"/>
    </source>
</evidence>
<evidence type="ECO:0000256" key="3">
    <source>
        <dbReference type="ARBA" id="ARBA00022737"/>
    </source>
</evidence>
<accession>A0AAD7N9N3</accession>
<dbReference type="InterPro" id="IPR001611">
    <property type="entry name" value="Leu-rich_rpt"/>
</dbReference>
<dbReference type="InterPro" id="IPR032675">
    <property type="entry name" value="LRR_dom_sf"/>
</dbReference>
<evidence type="ECO:0008006" key="7">
    <source>
        <dbReference type="Google" id="ProtNLM"/>
    </source>
</evidence>
<dbReference type="Pfam" id="PF13516">
    <property type="entry name" value="LRR_6"/>
    <property type="match status" value="2"/>
</dbReference>
<dbReference type="GO" id="GO:0005634">
    <property type="term" value="C:nucleus"/>
    <property type="evidence" value="ECO:0007669"/>
    <property type="project" value="TreeGrafter"/>
</dbReference>
<organism evidence="5 6">
    <name type="scientific">Mycena metata</name>
    <dbReference type="NCBI Taxonomy" id="1033252"/>
    <lineage>
        <taxon>Eukaryota</taxon>
        <taxon>Fungi</taxon>
        <taxon>Dikarya</taxon>
        <taxon>Basidiomycota</taxon>
        <taxon>Agaricomycotina</taxon>
        <taxon>Agaricomycetes</taxon>
        <taxon>Agaricomycetidae</taxon>
        <taxon>Agaricales</taxon>
        <taxon>Marasmiineae</taxon>
        <taxon>Mycenaceae</taxon>
        <taxon>Mycena</taxon>
    </lineage>
</organism>
<dbReference type="EMBL" id="JARKIB010000086">
    <property type="protein sequence ID" value="KAJ7744580.1"/>
    <property type="molecule type" value="Genomic_DNA"/>
</dbReference>
<comment type="caution">
    <text evidence="5">The sequence shown here is derived from an EMBL/GenBank/DDBJ whole genome shotgun (WGS) entry which is preliminary data.</text>
</comment>
<keyword evidence="2" id="KW-0433">Leucine-rich repeat</keyword>
<dbReference type="GO" id="GO:0048471">
    <property type="term" value="C:perinuclear region of cytoplasm"/>
    <property type="evidence" value="ECO:0007669"/>
    <property type="project" value="TreeGrafter"/>
</dbReference>
<sequence length="389" mass="41844">MSTSFSLRDRKLILSSAADIFSHTRAVDLASTTTFCIDGNSIGAEAGVALRELLNSMPRLKSANFSNIFSQRQKEEIPDILAAICDGLKAKPTLRDLDISDNAIGVLAVESIVPFLVENRSLRVLKMNNVGFGPVAGTIAAKALHLSALMNSMHQRPLNLRAIICGRSRLEDGSAAAWSEAFASYPDLVAVHFPQSGIKELGLTAIAHGLRSCHSLRYINVADNIAREEKLDATRTDPDVDATTAFANGLSSWKELEYLNLSDCCLTNAGTTQIIAALALGNNLKLNSLLLENACFDESFGVKLLQALRAGHLPNLGVLKISEHEGLGDVEAGVWSEISTILQGRQGNIVWKRDLDDEEDTSYLDDLVSALIDSPESPSLVDAMAGLSV</sequence>
<dbReference type="AlphaFoldDB" id="A0AAD7N9N3"/>
<protein>
    <recommendedName>
        <fullName evidence="7">RNI-like protein</fullName>
    </recommendedName>
</protein>
<dbReference type="Gene3D" id="3.80.10.10">
    <property type="entry name" value="Ribonuclease Inhibitor"/>
    <property type="match status" value="1"/>
</dbReference>
<keyword evidence="1" id="KW-0343">GTPase activation</keyword>
<name>A0AAD7N9N3_9AGAR</name>
<dbReference type="InterPro" id="IPR027038">
    <property type="entry name" value="RanGap"/>
</dbReference>
<dbReference type="SUPFAM" id="SSF52047">
    <property type="entry name" value="RNI-like"/>
    <property type="match status" value="1"/>
</dbReference>